<feature type="domain" description="DDE Tnp4" evidence="8">
    <location>
        <begin position="181"/>
        <end position="345"/>
    </location>
</feature>
<sequence length="422" mass="48270">MDDAERLRAAAGLNFALAVGVFYKMKKKNSQERRRMWTTPYLLRRPERSIHSVNIWSELRLEDPWRFRRCLRMDEPTFCWLLEAVTPRIEKKNTTMRQSIPPAERLSMTLRFLATGESQESLRLQFRVGQSTVSGILKETIDAINAVLDGQIRVPATEEKWHEKARRFDEMWNFPHAIGAIDGKHVAIEAPIGSGSMFYNYKGFSSIVLFAAVDADLRFTFVDIGTNGRDSDAGIWQRSLLKKAIDDGSLKIPPSQIYKGSMLPFVFLSDEGLPLGSAILIPFSKALCRNRQDRRIFNYRLSRARRVVENAFGLLVARFLLLRSPIRIDPDVASKAVLACCNIHNLLRSQTIDSSTYIDHSGEDGAIIPGEWRTEEQGTFHDVCRQSYTRPPLVASKIRDKFCDLFNSVYKLPWQDRHVNAD</sequence>
<evidence type="ECO:0000259" key="8">
    <source>
        <dbReference type="Pfam" id="PF13359"/>
    </source>
</evidence>
<evidence type="ECO:0000256" key="1">
    <source>
        <dbReference type="ARBA" id="ARBA00001968"/>
    </source>
</evidence>
<keyword evidence="10" id="KW-1185">Reference proteome</keyword>
<keyword evidence="4" id="KW-0540">Nuclease</keyword>
<dbReference type="EMBL" id="AP028910">
    <property type="protein sequence ID" value="BES91465.1"/>
    <property type="molecule type" value="Genomic_DNA"/>
</dbReference>
<comment type="cofactor">
    <cofactor evidence="1">
        <name>a divalent metal cation</name>
        <dbReference type="ChEBI" id="CHEBI:60240"/>
    </cofactor>
</comment>
<evidence type="ECO:0000256" key="7">
    <source>
        <dbReference type="ARBA" id="ARBA00023242"/>
    </source>
</evidence>
<dbReference type="PANTHER" id="PTHR22930">
    <property type="match status" value="1"/>
</dbReference>
<keyword evidence="7" id="KW-0539">Nucleus</keyword>
<evidence type="ECO:0000256" key="5">
    <source>
        <dbReference type="ARBA" id="ARBA00022723"/>
    </source>
</evidence>
<dbReference type="InterPro" id="IPR027806">
    <property type="entry name" value="HARBI1_dom"/>
</dbReference>
<reference evidence="9 10" key="1">
    <citation type="submission" date="2023-09" db="EMBL/GenBank/DDBJ databases">
        <title>Nesidiocoris tenuis whole genome shotgun sequence.</title>
        <authorList>
            <person name="Shibata T."/>
            <person name="Shimoda M."/>
            <person name="Kobayashi T."/>
            <person name="Uehara T."/>
        </authorList>
    </citation>
    <scope>NUCLEOTIDE SEQUENCE [LARGE SCALE GENOMIC DNA]</scope>
    <source>
        <strain evidence="9 10">Japan</strain>
    </source>
</reference>
<proteinExistence type="inferred from homology"/>
<evidence type="ECO:0000256" key="6">
    <source>
        <dbReference type="ARBA" id="ARBA00022801"/>
    </source>
</evidence>
<evidence type="ECO:0000256" key="4">
    <source>
        <dbReference type="ARBA" id="ARBA00022722"/>
    </source>
</evidence>
<dbReference type="PANTHER" id="PTHR22930:SF269">
    <property type="entry name" value="NUCLEASE HARBI1-LIKE PROTEIN"/>
    <property type="match status" value="1"/>
</dbReference>
<dbReference type="Proteomes" id="UP001307889">
    <property type="component" value="Chromosome 2"/>
</dbReference>
<dbReference type="InterPro" id="IPR045249">
    <property type="entry name" value="HARBI1-like"/>
</dbReference>
<evidence type="ECO:0000256" key="3">
    <source>
        <dbReference type="ARBA" id="ARBA00006958"/>
    </source>
</evidence>
<keyword evidence="6" id="KW-0378">Hydrolase</keyword>
<dbReference type="Pfam" id="PF13359">
    <property type="entry name" value="DDE_Tnp_4"/>
    <property type="match status" value="1"/>
</dbReference>
<evidence type="ECO:0000256" key="2">
    <source>
        <dbReference type="ARBA" id="ARBA00004123"/>
    </source>
</evidence>
<keyword evidence="5" id="KW-0479">Metal-binding</keyword>
<accession>A0ABN7AGS1</accession>
<organism evidence="9 10">
    <name type="scientific">Nesidiocoris tenuis</name>
    <dbReference type="NCBI Taxonomy" id="355587"/>
    <lineage>
        <taxon>Eukaryota</taxon>
        <taxon>Metazoa</taxon>
        <taxon>Ecdysozoa</taxon>
        <taxon>Arthropoda</taxon>
        <taxon>Hexapoda</taxon>
        <taxon>Insecta</taxon>
        <taxon>Pterygota</taxon>
        <taxon>Neoptera</taxon>
        <taxon>Paraneoptera</taxon>
        <taxon>Hemiptera</taxon>
        <taxon>Heteroptera</taxon>
        <taxon>Panheteroptera</taxon>
        <taxon>Cimicomorpha</taxon>
        <taxon>Miridae</taxon>
        <taxon>Dicyphina</taxon>
        <taxon>Nesidiocoris</taxon>
    </lineage>
</organism>
<protein>
    <recommendedName>
        <fullName evidence="8">DDE Tnp4 domain-containing protein</fullName>
    </recommendedName>
</protein>
<gene>
    <name evidence="9" type="ORF">NTJ_04274</name>
</gene>
<comment type="similarity">
    <text evidence="3">Belongs to the HARBI1 family.</text>
</comment>
<name>A0ABN7AGS1_9HEMI</name>
<comment type="subcellular location">
    <subcellularLocation>
        <location evidence="2">Nucleus</location>
    </subcellularLocation>
</comment>
<evidence type="ECO:0000313" key="9">
    <source>
        <dbReference type="EMBL" id="BES91465.1"/>
    </source>
</evidence>
<evidence type="ECO:0000313" key="10">
    <source>
        <dbReference type="Proteomes" id="UP001307889"/>
    </source>
</evidence>